<protein>
    <submittedName>
        <fullName evidence="3">Uncharacterized protein</fullName>
    </submittedName>
</protein>
<proteinExistence type="predicted"/>
<keyword evidence="2" id="KW-1133">Transmembrane helix</keyword>
<dbReference type="HOGENOM" id="CLU_406517_0_0_1"/>
<evidence type="ECO:0000256" key="2">
    <source>
        <dbReference type="SAM" id="Phobius"/>
    </source>
</evidence>
<keyword evidence="4" id="KW-1185">Reference proteome</keyword>
<sequence>MNASYQPASSNSRMRVPPQSEPGVQAPRVSVVKGVGPAAPESAQADRPQSREADNVALPEHSSRKSNHHILTEPKVYPGDGDTVKPIRSTGAPIPRGKRPKNVPLAWISAFLTGILLALTAFYALEPDLWESDFVNSSASNAIFVLRALSEATAFLLAVTISSAFELVQWLLTVRSEGIPVPEYLSLHSSTGLLGLMQLTAGPKSRASTRLWSALRLFGVVLLPGLGVLIMSQVEIVLRFNKIGETTAPLGFGLGSMNTSVATSLSPFTDILLGASFSGFLDDPSHAIDITPDASRSRSCSLDADVRGKQVCERAVYLAAGQEQLAAQVTTQAHPQADAWLVETHQGYVLRFSEGNSSWEFANDTECRTYYTEVLTTNLGAFMLCLKNVAPHQIQARVSSCQYSDITTGSCHQASAWNSTPSWTTSLSSTFRQAQIAYSRLNGTIISHEFADVPERVAPLNSLDLLQAWDNFLGLGNDTDSTTASVVSILGLGAGKFLFPAMIGSMLNSITELSEENPALQDRAVNALQALLAIPIYFCQPGYLERTAVSSLPSNILYTSYNDVILPEGLERDTAVFFAVTRNQINVGPATVIAYVVLTGIVLILCFWALGSGTFTARSRNIPCITTFPALDFCLHCVVMTKAGESTARGPFQGIQSYEAADLAMEMDVKLARDLG</sequence>
<feature type="transmembrane region" description="Helical" evidence="2">
    <location>
        <begin position="592"/>
        <end position="610"/>
    </location>
</feature>
<name>A0A0D2G5E7_9EURO</name>
<dbReference type="EMBL" id="KN846959">
    <property type="protein sequence ID" value="KIW67244.1"/>
    <property type="molecule type" value="Genomic_DNA"/>
</dbReference>
<feature type="transmembrane region" description="Helical" evidence="2">
    <location>
        <begin position="105"/>
        <end position="124"/>
    </location>
</feature>
<keyword evidence="2" id="KW-0812">Transmembrane</keyword>
<evidence type="ECO:0000256" key="1">
    <source>
        <dbReference type="SAM" id="MobiDB-lite"/>
    </source>
</evidence>
<reference evidence="3 4" key="1">
    <citation type="submission" date="2015-01" db="EMBL/GenBank/DDBJ databases">
        <title>The Genome Sequence of Capronia semiimmersa CBS27337.</title>
        <authorList>
            <consortium name="The Broad Institute Genomics Platform"/>
            <person name="Cuomo C."/>
            <person name="de Hoog S."/>
            <person name="Gorbushina A."/>
            <person name="Stielow B."/>
            <person name="Teixiera M."/>
            <person name="Abouelleil A."/>
            <person name="Chapman S.B."/>
            <person name="Priest M."/>
            <person name="Young S.K."/>
            <person name="Wortman J."/>
            <person name="Nusbaum C."/>
            <person name="Birren B."/>
        </authorList>
    </citation>
    <scope>NUCLEOTIDE SEQUENCE [LARGE SCALE GENOMIC DNA]</scope>
    <source>
        <strain evidence="3 4">CBS 27337</strain>
    </source>
</reference>
<feature type="compositionally biased region" description="Polar residues" evidence="1">
    <location>
        <begin position="1"/>
        <end position="13"/>
    </location>
</feature>
<gene>
    <name evidence="3" type="ORF">PV04_06509</name>
</gene>
<feature type="transmembrane region" description="Helical" evidence="2">
    <location>
        <begin position="144"/>
        <end position="165"/>
    </location>
</feature>
<dbReference type="Proteomes" id="UP000054266">
    <property type="component" value="Unassembled WGS sequence"/>
</dbReference>
<feature type="transmembrane region" description="Helical" evidence="2">
    <location>
        <begin position="214"/>
        <end position="232"/>
    </location>
</feature>
<feature type="region of interest" description="Disordered" evidence="1">
    <location>
        <begin position="1"/>
        <end position="95"/>
    </location>
</feature>
<keyword evidence="2" id="KW-0472">Membrane</keyword>
<evidence type="ECO:0000313" key="4">
    <source>
        <dbReference type="Proteomes" id="UP000054266"/>
    </source>
</evidence>
<dbReference type="AlphaFoldDB" id="A0A0D2G5E7"/>
<organism evidence="3 4">
    <name type="scientific">Phialophora macrospora</name>
    <dbReference type="NCBI Taxonomy" id="1851006"/>
    <lineage>
        <taxon>Eukaryota</taxon>
        <taxon>Fungi</taxon>
        <taxon>Dikarya</taxon>
        <taxon>Ascomycota</taxon>
        <taxon>Pezizomycotina</taxon>
        <taxon>Eurotiomycetes</taxon>
        <taxon>Chaetothyriomycetidae</taxon>
        <taxon>Chaetothyriales</taxon>
        <taxon>Herpotrichiellaceae</taxon>
        <taxon>Phialophora</taxon>
    </lineage>
</organism>
<evidence type="ECO:0000313" key="3">
    <source>
        <dbReference type="EMBL" id="KIW67244.1"/>
    </source>
</evidence>
<accession>A0A0D2G5E7</accession>